<proteinExistence type="predicted"/>
<reference evidence="1" key="1">
    <citation type="submission" date="2015-12" db="EMBL/GenBank/DDBJ databases">
        <title>Gene expression during late stages of embryo sac development: a critical building block for successful pollen-pistil interactions.</title>
        <authorList>
            <person name="Liu Y."/>
            <person name="Joly V."/>
            <person name="Sabar M."/>
            <person name="Matton D.P."/>
        </authorList>
    </citation>
    <scope>NUCLEOTIDE SEQUENCE</scope>
</reference>
<feature type="non-terminal residue" evidence="1">
    <location>
        <position position="1"/>
    </location>
</feature>
<name>A0A0V0H218_SOLCH</name>
<protein>
    <submittedName>
        <fullName evidence="1">Putative ovule protein</fullName>
    </submittedName>
</protein>
<organism evidence="1">
    <name type="scientific">Solanum chacoense</name>
    <name type="common">Chaco potato</name>
    <dbReference type="NCBI Taxonomy" id="4108"/>
    <lineage>
        <taxon>Eukaryota</taxon>
        <taxon>Viridiplantae</taxon>
        <taxon>Streptophyta</taxon>
        <taxon>Embryophyta</taxon>
        <taxon>Tracheophyta</taxon>
        <taxon>Spermatophyta</taxon>
        <taxon>Magnoliopsida</taxon>
        <taxon>eudicotyledons</taxon>
        <taxon>Gunneridae</taxon>
        <taxon>Pentapetalae</taxon>
        <taxon>asterids</taxon>
        <taxon>lamiids</taxon>
        <taxon>Solanales</taxon>
        <taxon>Solanaceae</taxon>
        <taxon>Solanoideae</taxon>
        <taxon>Solaneae</taxon>
        <taxon>Solanum</taxon>
    </lineage>
</organism>
<evidence type="ECO:0000313" key="1">
    <source>
        <dbReference type="EMBL" id="JAP14041.1"/>
    </source>
</evidence>
<dbReference type="AlphaFoldDB" id="A0A0V0H218"/>
<sequence>PCVRLERLFPIDPRLNKYELSTHLSFLYNFNYEVESNIYLFLFFLCWSTSSRNFSKYQYIACPLRLFFN</sequence>
<dbReference type="EMBL" id="GEDG01027143">
    <property type="protein sequence ID" value="JAP14041.1"/>
    <property type="molecule type" value="Transcribed_RNA"/>
</dbReference>
<accession>A0A0V0H218</accession>